<protein>
    <submittedName>
        <fullName evidence="1">Uncharacterized protein</fullName>
    </submittedName>
</protein>
<name>A0A382S4P5_9ZZZZ</name>
<proteinExistence type="predicted"/>
<feature type="non-terminal residue" evidence="1">
    <location>
        <position position="1"/>
    </location>
</feature>
<reference evidence="1" key="1">
    <citation type="submission" date="2018-05" db="EMBL/GenBank/DDBJ databases">
        <authorList>
            <person name="Lanie J.A."/>
            <person name="Ng W.-L."/>
            <person name="Kazmierczak K.M."/>
            <person name="Andrzejewski T.M."/>
            <person name="Davidsen T.M."/>
            <person name="Wayne K.J."/>
            <person name="Tettelin H."/>
            <person name="Glass J.I."/>
            <person name="Rusch D."/>
            <person name="Podicherti R."/>
            <person name="Tsui H.-C.T."/>
            <person name="Winkler M.E."/>
        </authorList>
    </citation>
    <scope>NUCLEOTIDE SEQUENCE</scope>
</reference>
<evidence type="ECO:0000313" key="1">
    <source>
        <dbReference type="EMBL" id="SVD04455.1"/>
    </source>
</evidence>
<sequence>VEVPLFALKFKTTAVIKKWRIEFFESFFVTGWMGRFGNG</sequence>
<gene>
    <name evidence="1" type="ORF">METZ01_LOCUS357309</name>
</gene>
<dbReference type="EMBL" id="UINC01126155">
    <property type="protein sequence ID" value="SVD04455.1"/>
    <property type="molecule type" value="Genomic_DNA"/>
</dbReference>
<accession>A0A382S4P5</accession>
<dbReference type="AlphaFoldDB" id="A0A382S4P5"/>
<organism evidence="1">
    <name type="scientific">marine metagenome</name>
    <dbReference type="NCBI Taxonomy" id="408172"/>
    <lineage>
        <taxon>unclassified sequences</taxon>
        <taxon>metagenomes</taxon>
        <taxon>ecological metagenomes</taxon>
    </lineage>
</organism>